<dbReference type="GO" id="GO:0033786">
    <property type="term" value="F:heptose-1-phosphate adenylyltransferase activity"/>
    <property type="evidence" value="ECO:0007669"/>
    <property type="project" value="TreeGrafter"/>
</dbReference>
<name>A0A0C2YDF7_PARME</name>
<evidence type="ECO:0000256" key="3">
    <source>
        <dbReference type="ARBA" id="ARBA00022679"/>
    </source>
</evidence>
<dbReference type="Proteomes" id="UP000031971">
    <property type="component" value="Unassembled WGS sequence"/>
</dbReference>
<evidence type="ECO:0000256" key="6">
    <source>
        <dbReference type="ARBA" id="ARBA00023277"/>
    </source>
</evidence>
<dbReference type="Pfam" id="PF00294">
    <property type="entry name" value="PfkB"/>
    <property type="match status" value="1"/>
</dbReference>
<comment type="caution">
    <text evidence="9">The sequence shown here is derived from an EMBL/GenBank/DDBJ whole genome shotgun (WGS) entry which is preliminary data.</text>
</comment>
<evidence type="ECO:0000259" key="8">
    <source>
        <dbReference type="Pfam" id="PF01467"/>
    </source>
</evidence>
<dbReference type="Gene3D" id="3.40.1190.20">
    <property type="match status" value="1"/>
</dbReference>
<comment type="function">
    <text evidence="2">Catalyzes the ADP transfer from ATP to D-glycero-beta-D-manno-heptose 1-phosphate, yielding ADP-D-glycero-beta-D-manno-heptose.</text>
</comment>
<comment type="function">
    <text evidence="1">Catalyzes the phosphorylation of D-glycero-D-manno-heptose 7-phosphate at the C-1 position to selectively form D-glycero-beta-D-manno-heptose-1,7-bisphosphate.</text>
</comment>
<dbReference type="PANTHER" id="PTHR46969">
    <property type="entry name" value="BIFUNCTIONAL PROTEIN HLDE"/>
    <property type="match status" value="1"/>
</dbReference>
<dbReference type="AlphaFoldDB" id="A0A0C2YDF7"/>
<dbReference type="NCBIfam" id="TIGR00125">
    <property type="entry name" value="cyt_tran_rel"/>
    <property type="match status" value="1"/>
</dbReference>
<keyword evidence="3 9" id="KW-0808">Transferase</keyword>
<dbReference type="CDD" id="cd02172">
    <property type="entry name" value="RfaE_N"/>
    <property type="match status" value="1"/>
</dbReference>
<gene>
    <name evidence="9" type="ORF">CCC_00805</name>
</gene>
<evidence type="ECO:0000259" key="7">
    <source>
        <dbReference type="Pfam" id="PF00294"/>
    </source>
</evidence>
<accession>A0A0C2YDF7</accession>
<dbReference type="GO" id="GO:0033785">
    <property type="term" value="F:heptose 7-phosphate kinase activity"/>
    <property type="evidence" value="ECO:0007669"/>
    <property type="project" value="TreeGrafter"/>
</dbReference>
<feature type="domain" description="Cytidyltransferase-like" evidence="8">
    <location>
        <begin position="40"/>
        <end position="167"/>
    </location>
</feature>
<dbReference type="GO" id="GO:0016773">
    <property type="term" value="F:phosphotransferase activity, alcohol group as acceptor"/>
    <property type="evidence" value="ECO:0007669"/>
    <property type="project" value="InterPro"/>
</dbReference>
<evidence type="ECO:0000256" key="4">
    <source>
        <dbReference type="ARBA" id="ARBA00022777"/>
    </source>
</evidence>
<dbReference type="OrthoDB" id="9802794at2"/>
<dbReference type="Gene3D" id="3.40.50.620">
    <property type="entry name" value="HUPs"/>
    <property type="match status" value="1"/>
</dbReference>
<dbReference type="EMBL" id="JXSL01000030">
    <property type="protein sequence ID" value="KIL97744.1"/>
    <property type="molecule type" value="Genomic_DNA"/>
</dbReference>
<keyword evidence="9" id="KW-0548">Nucleotidyltransferase</keyword>
<feature type="domain" description="Carbohydrate kinase PfkB" evidence="7">
    <location>
        <begin position="205"/>
        <end position="505"/>
    </location>
</feature>
<dbReference type="InterPro" id="IPR029056">
    <property type="entry name" value="Ribokinase-like"/>
</dbReference>
<dbReference type="SUPFAM" id="SSF53613">
    <property type="entry name" value="Ribokinase-like"/>
    <property type="match status" value="1"/>
</dbReference>
<dbReference type="PANTHER" id="PTHR46969:SF1">
    <property type="entry name" value="BIFUNCTIONAL PROTEIN HLDE"/>
    <property type="match status" value="1"/>
</dbReference>
<organism evidence="9 10">
    <name type="scientific">Paramagnetospirillum magnetotacticum MS-1</name>
    <dbReference type="NCBI Taxonomy" id="272627"/>
    <lineage>
        <taxon>Bacteria</taxon>
        <taxon>Pseudomonadati</taxon>
        <taxon>Pseudomonadota</taxon>
        <taxon>Alphaproteobacteria</taxon>
        <taxon>Rhodospirillales</taxon>
        <taxon>Magnetospirillaceae</taxon>
        <taxon>Paramagnetospirillum</taxon>
    </lineage>
</organism>
<dbReference type="InterPro" id="IPR011913">
    <property type="entry name" value="RfaE_dom_I"/>
</dbReference>
<keyword evidence="10" id="KW-1185">Reference proteome</keyword>
<evidence type="ECO:0000256" key="2">
    <source>
        <dbReference type="ARBA" id="ARBA00003753"/>
    </source>
</evidence>
<dbReference type="InterPro" id="IPR014729">
    <property type="entry name" value="Rossmann-like_a/b/a_fold"/>
</dbReference>
<dbReference type="SUPFAM" id="SSF52374">
    <property type="entry name" value="Nucleotidylyl transferase"/>
    <property type="match status" value="1"/>
</dbReference>
<keyword evidence="5" id="KW-0511">Multifunctional enzyme</keyword>
<dbReference type="GO" id="GO:0005829">
    <property type="term" value="C:cytosol"/>
    <property type="evidence" value="ECO:0007669"/>
    <property type="project" value="TreeGrafter"/>
</dbReference>
<reference evidence="9 10" key="1">
    <citation type="submission" date="2015-01" db="EMBL/GenBank/DDBJ databases">
        <title>Genome Sequence of Magnetospirillum magnetotacticum Strain MS-1.</title>
        <authorList>
            <person name="Marinov G.K."/>
            <person name="Smalley M.D."/>
            <person name="DeSalvo G."/>
        </authorList>
    </citation>
    <scope>NUCLEOTIDE SEQUENCE [LARGE SCALE GENOMIC DNA]</scope>
    <source>
        <strain evidence="9 10">MS-1</strain>
    </source>
</reference>
<evidence type="ECO:0000256" key="5">
    <source>
        <dbReference type="ARBA" id="ARBA00023268"/>
    </source>
</evidence>
<dbReference type="Pfam" id="PF01467">
    <property type="entry name" value="CTP_transf_like"/>
    <property type="match status" value="1"/>
</dbReference>
<dbReference type="InterPro" id="IPR004821">
    <property type="entry name" value="Cyt_trans-like"/>
</dbReference>
<keyword evidence="4" id="KW-0418">Kinase</keyword>
<sequence length="519" mass="57259">MSSAENGGEFPTARDKIVTLDAMGEIVREAREAGEQVVLCHGVFDLLHMGHVRHLEAARREGTKLCVTLTGDRFVNKGPGRPIFPEGLRAEMLAACQYVDWVAVNHAPTAENVLDTVRPSVYVKGSDYENPEEDITGKIRAEKDAVEKHGGKLVFTKDITFSSSTLINRYLDVYDPPLRDFLDELRQEDAGASIAAYLDKIKDYKILMVGDTIIDEYNYVEGMERSSKEQLVATLFKSREVFAGGIIATANHVADLVREVEVVTVLGEDDTWEDLVRASVKPNVKLTILYRPEAPTTRKTRFIEPTYVRKLFEVYHMDDRPYAADVVERLDSVLAERLPEADVVVVTDFGHGMLTPSTINLLQERSKFLTVNTQTNAGNLGFNFATKYRRADYLCIDHREARFTTADKYSDVAVLVGEKIPALIDCEKLIVTSGFHGCLSYERGGSVQRVPAFTKQVVDTVGAGDALLAVTAPLVAAGCPMHQVGFVGNAAGAIKVGIIGHRSSVDKVALMKFITTLLK</sequence>
<dbReference type="STRING" id="272627.CCC_00805"/>
<dbReference type="CDD" id="cd01172">
    <property type="entry name" value="RfaE_like"/>
    <property type="match status" value="1"/>
</dbReference>
<evidence type="ECO:0000313" key="10">
    <source>
        <dbReference type="Proteomes" id="UP000031971"/>
    </source>
</evidence>
<dbReference type="RefSeq" id="WP_009871258.1">
    <property type="nucleotide sequence ID" value="NZ_JXSL01000030.1"/>
</dbReference>
<evidence type="ECO:0000256" key="1">
    <source>
        <dbReference type="ARBA" id="ARBA00002319"/>
    </source>
</evidence>
<keyword evidence="6" id="KW-0119">Carbohydrate metabolism</keyword>
<evidence type="ECO:0000313" key="9">
    <source>
        <dbReference type="EMBL" id="KIL97744.1"/>
    </source>
</evidence>
<proteinExistence type="predicted"/>
<dbReference type="InterPro" id="IPR011611">
    <property type="entry name" value="PfkB_dom"/>
</dbReference>
<protein>
    <submittedName>
        <fullName evidence="9">Glycerol-3-phosphate cytidylyltransferase</fullName>
    </submittedName>
</protein>